<name>A0A8J2RT62_9CRUS</name>
<proteinExistence type="predicted"/>
<organism evidence="1 2">
    <name type="scientific">Daphnia galeata</name>
    <dbReference type="NCBI Taxonomy" id="27404"/>
    <lineage>
        <taxon>Eukaryota</taxon>
        <taxon>Metazoa</taxon>
        <taxon>Ecdysozoa</taxon>
        <taxon>Arthropoda</taxon>
        <taxon>Crustacea</taxon>
        <taxon>Branchiopoda</taxon>
        <taxon>Diplostraca</taxon>
        <taxon>Cladocera</taxon>
        <taxon>Anomopoda</taxon>
        <taxon>Daphniidae</taxon>
        <taxon>Daphnia</taxon>
    </lineage>
</organism>
<comment type="caution">
    <text evidence="1">The sequence shown here is derived from an EMBL/GenBank/DDBJ whole genome shotgun (WGS) entry which is preliminary data.</text>
</comment>
<reference evidence="1" key="1">
    <citation type="submission" date="2021-11" db="EMBL/GenBank/DDBJ databases">
        <authorList>
            <person name="Schell T."/>
        </authorList>
    </citation>
    <scope>NUCLEOTIDE SEQUENCE</scope>
    <source>
        <strain evidence="1">M5</strain>
    </source>
</reference>
<evidence type="ECO:0000313" key="1">
    <source>
        <dbReference type="EMBL" id="CAH0105457.1"/>
    </source>
</evidence>
<gene>
    <name evidence="1" type="ORF">DGAL_LOCUS8480</name>
</gene>
<keyword evidence="2" id="KW-1185">Reference proteome</keyword>
<dbReference type="Proteomes" id="UP000789390">
    <property type="component" value="Unassembled WGS sequence"/>
</dbReference>
<dbReference type="OrthoDB" id="6378051at2759"/>
<dbReference type="AlphaFoldDB" id="A0A8J2RT62"/>
<accession>A0A8J2RT62</accession>
<protein>
    <submittedName>
        <fullName evidence="1">Uncharacterized protein</fullName>
    </submittedName>
</protein>
<evidence type="ECO:0000313" key="2">
    <source>
        <dbReference type="Proteomes" id="UP000789390"/>
    </source>
</evidence>
<sequence>MLYAETGTESLSWRTKLLTRKYLINLSHNPHNPMHKPFFQLATTITQWKPRSTPGLIKELDFVESLGISLFSYQLQIPSTYKYPPPSRPPNCKTLWFPLNKEQATTCRHRTTNLFNTLNSSAPATFIRAYTDGSKSSTPRDHNLRYLCPHPKP</sequence>
<dbReference type="EMBL" id="CAKKLH010000188">
    <property type="protein sequence ID" value="CAH0105457.1"/>
    <property type="molecule type" value="Genomic_DNA"/>
</dbReference>